<keyword evidence="4" id="KW-1185">Reference proteome</keyword>
<evidence type="ECO:0000313" key="4">
    <source>
        <dbReference type="Proteomes" id="UP000236161"/>
    </source>
</evidence>
<keyword evidence="2" id="KW-0732">Signal</keyword>
<feature type="transmembrane region" description="Helical" evidence="1">
    <location>
        <begin position="49"/>
        <end position="68"/>
    </location>
</feature>
<sequence length="69" mass="7346">MACKKVVVALLLTVMLSVLSNLSEAGRKCMKRNPEGSDCAEWSNISGKAAYPNVLISTAIGMIALLILH</sequence>
<evidence type="ECO:0000256" key="1">
    <source>
        <dbReference type="SAM" id="Phobius"/>
    </source>
</evidence>
<reference evidence="3 4" key="1">
    <citation type="journal article" date="2017" name="Nature">
        <title>The Apostasia genome and the evolution of orchids.</title>
        <authorList>
            <person name="Zhang G.Q."/>
            <person name="Liu K.W."/>
            <person name="Li Z."/>
            <person name="Lohaus R."/>
            <person name="Hsiao Y.Y."/>
            <person name="Niu S.C."/>
            <person name="Wang J.Y."/>
            <person name="Lin Y.C."/>
            <person name="Xu Q."/>
            <person name="Chen L.J."/>
            <person name="Yoshida K."/>
            <person name="Fujiwara S."/>
            <person name="Wang Z.W."/>
            <person name="Zhang Y.Q."/>
            <person name="Mitsuda N."/>
            <person name="Wang M."/>
            <person name="Liu G.H."/>
            <person name="Pecoraro L."/>
            <person name="Huang H.X."/>
            <person name="Xiao X.J."/>
            <person name="Lin M."/>
            <person name="Wu X.Y."/>
            <person name="Wu W.L."/>
            <person name="Chen Y.Y."/>
            <person name="Chang S.B."/>
            <person name="Sakamoto S."/>
            <person name="Ohme-Takagi M."/>
            <person name="Yagi M."/>
            <person name="Zeng S.J."/>
            <person name="Shen C.Y."/>
            <person name="Yeh C.M."/>
            <person name="Luo Y.B."/>
            <person name="Tsai W.C."/>
            <person name="Van de Peer Y."/>
            <person name="Liu Z.J."/>
        </authorList>
    </citation>
    <scope>NUCLEOTIDE SEQUENCE [LARGE SCALE GENOMIC DNA]</scope>
    <source>
        <strain evidence="4">cv. Shenzhen</strain>
        <tissue evidence="3">Stem</tissue>
    </source>
</reference>
<name>A0A2I0A080_9ASPA</name>
<accession>A0A2I0A080</accession>
<gene>
    <name evidence="3" type="ORF">AXF42_Ash021638</name>
</gene>
<protein>
    <submittedName>
        <fullName evidence="3">Uncharacterized protein</fullName>
    </submittedName>
</protein>
<dbReference type="EMBL" id="KZ452060">
    <property type="protein sequence ID" value="PKA48956.1"/>
    <property type="molecule type" value="Genomic_DNA"/>
</dbReference>
<dbReference type="AlphaFoldDB" id="A0A2I0A080"/>
<keyword evidence="1" id="KW-0472">Membrane</keyword>
<evidence type="ECO:0000256" key="2">
    <source>
        <dbReference type="SAM" id="SignalP"/>
    </source>
</evidence>
<organism evidence="3 4">
    <name type="scientific">Apostasia shenzhenica</name>
    <dbReference type="NCBI Taxonomy" id="1088818"/>
    <lineage>
        <taxon>Eukaryota</taxon>
        <taxon>Viridiplantae</taxon>
        <taxon>Streptophyta</taxon>
        <taxon>Embryophyta</taxon>
        <taxon>Tracheophyta</taxon>
        <taxon>Spermatophyta</taxon>
        <taxon>Magnoliopsida</taxon>
        <taxon>Liliopsida</taxon>
        <taxon>Asparagales</taxon>
        <taxon>Orchidaceae</taxon>
        <taxon>Apostasioideae</taxon>
        <taxon>Apostasia</taxon>
    </lineage>
</organism>
<proteinExistence type="predicted"/>
<evidence type="ECO:0000313" key="3">
    <source>
        <dbReference type="EMBL" id="PKA48956.1"/>
    </source>
</evidence>
<keyword evidence="1" id="KW-1133">Transmembrane helix</keyword>
<keyword evidence="1" id="KW-0812">Transmembrane</keyword>
<feature type="chain" id="PRO_5014131898" evidence="2">
    <location>
        <begin position="26"/>
        <end position="69"/>
    </location>
</feature>
<dbReference type="Proteomes" id="UP000236161">
    <property type="component" value="Unassembled WGS sequence"/>
</dbReference>
<feature type="signal peptide" evidence="2">
    <location>
        <begin position="1"/>
        <end position="25"/>
    </location>
</feature>